<evidence type="ECO:0000259" key="3">
    <source>
        <dbReference type="PROSITE" id="PS50157"/>
    </source>
</evidence>
<dbReference type="OrthoDB" id="5403573at2759"/>
<feature type="compositionally biased region" description="Acidic residues" evidence="2">
    <location>
        <begin position="1523"/>
        <end position="1535"/>
    </location>
</feature>
<feature type="compositionally biased region" description="Acidic residues" evidence="2">
    <location>
        <begin position="1246"/>
        <end position="1257"/>
    </location>
</feature>
<feature type="compositionally biased region" description="Polar residues" evidence="2">
    <location>
        <begin position="133"/>
        <end position="159"/>
    </location>
</feature>
<feature type="compositionally biased region" description="Polar residues" evidence="2">
    <location>
        <begin position="243"/>
        <end position="261"/>
    </location>
</feature>
<protein>
    <recommendedName>
        <fullName evidence="3">C2H2-type domain-containing protein</fullName>
    </recommendedName>
</protein>
<evidence type="ECO:0000313" key="5">
    <source>
        <dbReference type="Proteomes" id="UP000184330"/>
    </source>
</evidence>
<feature type="region of interest" description="Disordered" evidence="2">
    <location>
        <begin position="383"/>
        <end position="477"/>
    </location>
</feature>
<organism evidence="4 5">
    <name type="scientific">Phialocephala subalpina</name>
    <dbReference type="NCBI Taxonomy" id="576137"/>
    <lineage>
        <taxon>Eukaryota</taxon>
        <taxon>Fungi</taxon>
        <taxon>Dikarya</taxon>
        <taxon>Ascomycota</taxon>
        <taxon>Pezizomycotina</taxon>
        <taxon>Leotiomycetes</taxon>
        <taxon>Helotiales</taxon>
        <taxon>Mollisiaceae</taxon>
        <taxon>Phialocephala</taxon>
        <taxon>Phialocephala fortinii species complex</taxon>
    </lineage>
</organism>
<feature type="region of interest" description="Disordered" evidence="2">
    <location>
        <begin position="1838"/>
        <end position="1862"/>
    </location>
</feature>
<name>A0A1L7XRV6_9HELO</name>
<feature type="region of interest" description="Disordered" evidence="2">
    <location>
        <begin position="93"/>
        <end position="284"/>
    </location>
</feature>
<feature type="compositionally biased region" description="Polar residues" evidence="2">
    <location>
        <begin position="98"/>
        <end position="121"/>
    </location>
</feature>
<feature type="compositionally biased region" description="Polar residues" evidence="2">
    <location>
        <begin position="737"/>
        <end position="754"/>
    </location>
</feature>
<feature type="compositionally biased region" description="Acidic residues" evidence="2">
    <location>
        <begin position="1496"/>
        <end position="1508"/>
    </location>
</feature>
<feature type="region of interest" description="Disordered" evidence="2">
    <location>
        <begin position="519"/>
        <end position="764"/>
    </location>
</feature>
<feature type="compositionally biased region" description="Basic and acidic residues" evidence="2">
    <location>
        <begin position="441"/>
        <end position="454"/>
    </location>
</feature>
<feature type="compositionally biased region" description="Pro residues" evidence="2">
    <location>
        <begin position="574"/>
        <end position="583"/>
    </location>
</feature>
<feature type="compositionally biased region" description="Basic residues" evidence="2">
    <location>
        <begin position="983"/>
        <end position="992"/>
    </location>
</feature>
<feature type="compositionally biased region" description="Low complexity" evidence="2">
    <location>
        <begin position="884"/>
        <end position="902"/>
    </location>
</feature>
<reference evidence="4 5" key="1">
    <citation type="submission" date="2016-03" db="EMBL/GenBank/DDBJ databases">
        <authorList>
            <person name="Ploux O."/>
        </authorList>
    </citation>
    <scope>NUCLEOTIDE SEQUENCE [LARGE SCALE GENOMIC DNA]</scope>
    <source>
        <strain evidence="4 5">UAMH 11012</strain>
    </source>
</reference>
<gene>
    <name evidence="4" type="ORF">PAC_17566</name>
</gene>
<keyword evidence="1" id="KW-0479">Metal-binding</keyword>
<feature type="region of interest" description="Disordered" evidence="2">
    <location>
        <begin position="1494"/>
        <end position="1583"/>
    </location>
</feature>
<proteinExistence type="predicted"/>
<keyword evidence="1" id="KW-0863">Zinc-finger</keyword>
<feature type="compositionally biased region" description="Basic residues" evidence="2">
    <location>
        <begin position="727"/>
        <end position="736"/>
    </location>
</feature>
<feature type="compositionally biased region" description="Basic and acidic residues" evidence="2">
    <location>
        <begin position="602"/>
        <end position="612"/>
    </location>
</feature>
<dbReference type="GO" id="GO:0008270">
    <property type="term" value="F:zinc ion binding"/>
    <property type="evidence" value="ECO:0007669"/>
    <property type="project" value="UniProtKB-KW"/>
</dbReference>
<feature type="compositionally biased region" description="Polar residues" evidence="2">
    <location>
        <begin position="1200"/>
        <end position="1210"/>
    </location>
</feature>
<keyword evidence="5" id="KW-1185">Reference proteome</keyword>
<evidence type="ECO:0000313" key="4">
    <source>
        <dbReference type="EMBL" id="CZR67667.1"/>
    </source>
</evidence>
<accession>A0A1L7XRV6</accession>
<evidence type="ECO:0000256" key="2">
    <source>
        <dbReference type="SAM" id="MobiDB-lite"/>
    </source>
</evidence>
<feature type="compositionally biased region" description="Low complexity" evidence="2">
    <location>
        <begin position="160"/>
        <end position="178"/>
    </location>
</feature>
<feature type="domain" description="C2H2-type" evidence="3">
    <location>
        <begin position="1180"/>
        <end position="1208"/>
    </location>
</feature>
<dbReference type="InterPro" id="IPR046488">
    <property type="entry name" value="Sfc3/Tfc3_C"/>
</dbReference>
<evidence type="ECO:0000256" key="1">
    <source>
        <dbReference type="PROSITE-ProRule" id="PRU00042"/>
    </source>
</evidence>
<feature type="compositionally biased region" description="Acidic residues" evidence="2">
    <location>
        <begin position="1542"/>
        <end position="1553"/>
    </location>
</feature>
<dbReference type="PROSITE" id="PS50157">
    <property type="entry name" value="ZINC_FINGER_C2H2_2"/>
    <property type="match status" value="1"/>
</dbReference>
<feature type="region of interest" description="Disordered" evidence="2">
    <location>
        <begin position="883"/>
        <end position="913"/>
    </location>
</feature>
<feature type="region of interest" description="Disordered" evidence="2">
    <location>
        <begin position="944"/>
        <end position="1032"/>
    </location>
</feature>
<feature type="compositionally biased region" description="Polar residues" evidence="2">
    <location>
        <begin position="629"/>
        <end position="685"/>
    </location>
</feature>
<feature type="region of interest" description="Disordered" evidence="2">
    <location>
        <begin position="1759"/>
        <end position="1801"/>
    </location>
</feature>
<dbReference type="Proteomes" id="UP000184330">
    <property type="component" value="Unassembled WGS sequence"/>
</dbReference>
<dbReference type="STRING" id="576137.A0A1L7XRV6"/>
<keyword evidence="1" id="KW-0862">Zinc</keyword>
<feature type="compositionally biased region" description="Basic and acidic residues" evidence="2">
    <location>
        <begin position="383"/>
        <end position="401"/>
    </location>
</feature>
<dbReference type="EMBL" id="FJOG01000046">
    <property type="protein sequence ID" value="CZR67667.1"/>
    <property type="molecule type" value="Genomic_DNA"/>
</dbReference>
<dbReference type="InterPro" id="IPR013087">
    <property type="entry name" value="Znf_C2H2_type"/>
</dbReference>
<dbReference type="Pfam" id="PF20222">
    <property type="entry name" value="DUF6581"/>
    <property type="match status" value="1"/>
</dbReference>
<feature type="region of interest" description="Disordered" evidence="2">
    <location>
        <begin position="1200"/>
        <end position="1269"/>
    </location>
</feature>
<sequence length="2492" mass="278912">MATQPEPMIAWMLAKLKQAGSEGFPIHKLFDDLRQLWSLDRQTVGAQWQALIQQEDVISLVHGAQLSQTPLRKLSLEDLEDLNLSGNKICHKGHHDFTSAQSSTPVPQPQLEEQGSRTGFRSTGPVVFPPTHHTPNGTGDVSFLTNGSLAPQHQSSPGESSHLPPSSATTPSSPQSIPAVKKRMGRAPKTRDNEPPKQSTAPSGPKKLMGRPPKNRATPVPTSSRLQQEPAIGNNAIPPLPITDTNGTIASNPDLSTTSLETPPRARMRVNSSTTSSNGEETPLRIKLNLNTMTPTNGNTSIPHPQDGDERPIREAVYTSHEEMQYQEGAWGVYTGLPSIQRPDTNLEVSRTVVFKYGWLKDPTWLLVHRDCWRLRFAEVSKKDKDDVEQRTKRAKRDQSGRVRNQSGRRRTQPRSTNDAGEHGEEEDSTPFLRNVTSNKIPEREVGDIQDKDTAGIPRLSTPTLSSLIPATHAEQEDDLSIVRPASPIIISPPNPARDSNASTPVKAYTMFQVRHEMRRKRSLQESGSTPPNVASPAPMRDNGSRLSQRPKSSRSTTPTPSSQTQEQAARPWQTPPQPPPPQHSHGMTWEEWLRPASPPAQHRDSPEKPQDPSHVTFQHSATPYRLSMESTQEQMMVSQALPQHLSSRSLPESEPQSISAWPPSTLNQSQWANRSSYRSLSSPVTTPRATLATSPPPPSQALPHAPRMDTHGTPVHSRTPIDQRRRATPRNRKKTNTGIGATSDSSGLRSYLSNPLFEQPRPYSSPYGASSNTLTIPQTSAPVNAAPRTVTQPLEPLVQANTPQQLARSRYQHKEDPVPNVNSNDYVNEWTPGSQHLSLSGDVSLGYQIATNQATQHRAEPGAVSNIWQPPQFSGPVYQLEHAQVSQDQQGGQMPQAQPQSAVESPNHGHPQQDVFAAQDVSLDVTLLSSLAAQIEQRYAAPSEGLPDHPLQASIPNEDAPANVFSDPGPTSTPAAVQQPRKPARSRKRKFSTPEISNNDPNGPSEAKTPKQRKPNTPRQKAPFIGPRAPTDEDRFAASLVAAEQIPVPEEQTRLACVFNNQAGNLILSTDLTTLEFIGVEQRPAELPVLMLPVDEISEHPITSARGSNPMQLRIKRKDPDGGRSKVFHAFVYADSAASHDAASKLREKIVLGMVAEGLKSMENYQQPAELEVELSKPYQCSKCGSRFRQSNGLEYHVSKSQTTCNPNWDPSIPKRRGGPKPNPDKKLPGPRAPRKPKVDRSIEVDSEDPDDEQDDKSESGSSSEDSVIAWAEQTAGAKRQMQAPKKKSAEKVYKAFNNESDVLQDIIDNIATMSEDVPDEVQLPTAMPLFPFPVRDLAYVAAQIQDKQELTQTLCEEMMMALLNANYGMFPSWKSLWMSCVGLWLKKHPNPEQLPKSTLCSKALDHLVDQRKIKLSEYTFVDRKGRLLKTSLVFDPALAGPSLSGDRYELLKNLVRESHPRVYVPSYLAPHQRVLDTLQALVNRAIILPQREVESEEEDDDEEDFDTMIFDSKSPDSQVIMEEEEYSEDEFQDEDHRESSEDENLDVDVEMSDLLGTEPSSHPASRPPTSAAAGRRKSIDPNTRAKISESVHKYHSRVRAGGITHTHRPNPPRPRRVPAVVQTTPNMWQSAPSFMPNPETGAWDVATLPPTSIPEKKVATIGVRYRNYNKTRLPEPITFMQAMDGSWSVRPFGHGVTPIYCRPGRATHGNPLLDRYLKKRDSGHRPVIYPTKNLTFGPNIPSKKFLAKMANGTPVNLQLTISPRPSPQKRKRRESVQDITEYPAKRSRRKIVEEDDGESDFEVTTKAQFDRSSLLPDTRPKRRRRVIKAPEVEVAEVEEAAPPEPKKLEPGAPRNPGLETIPPRFGFCPVIYEGPDIDTLDFPKKYFSVIWTDQKVMGVDPESRIECSWTVRELQTAGEPFQVQWNDDFAFTSETLPYLDLKADNYVPPEEVQQEQPEVIDRSHRYQINGQSNKHVSRKEKLAWTRSQLALPQDFYGIFDDPKEAARVFRTQVTEPNEQSRKRQRLAESVLNTSEENRLIVAVTIIRILTGGLDQTIDWVLVASIFQNYSMNFLEKFWKRIIAGKESMMEDLGRSFQRAYPDAYAKGKVPEFNFDTLVDNDWNGLIDWVLNTIPSPLGNRAMFLPPTRDDLEDYYNMIDVGGDDDWRESYFSLITPVYKRLNISGAEPSVLPVIPHRIPSDDLELEKSWVRAVALTPDDHWDQEAKIAGSAKLGSLGLRTVDRALRVLLNARVLKHVAKDRATPGRSYEATDLFWQNLRRHLKEDLFIEAVTYKRWMDQQFRSGVPALAVDYMGNEGTVMALTSLQAAGRISIECMNVPMEKFGLMEEGYETKKIPREKLTFDMVIKPTSTYIYDDENTALQKIMSTPPPNEDREDEDGKIAAWYGISRKVILELWKRVIMGVSQTLALRAGINIAGLTKIFSPTLEAWELRLLMDWGVEVGLFEKLSPNVEGWMVGEWWWVVVGQLCTM</sequence>
<feature type="compositionally biased region" description="Low complexity" evidence="2">
    <location>
        <begin position="548"/>
        <end position="566"/>
    </location>
</feature>